<feature type="non-terminal residue" evidence="2">
    <location>
        <position position="1"/>
    </location>
</feature>
<keyword evidence="1" id="KW-1133">Transmembrane helix</keyword>
<name>A0ABN8NEK3_9CNID</name>
<keyword evidence="3" id="KW-1185">Reference proteome</keyword>
<protein>
    <submittedName>
        <fullName evidence="2">Uncharacterized protein</fullName>
    </submittedName>
</protein>
<dbReference type="EMBL" id="CALNXK010000019">
    <property type="protein sequence ID" value="CAH3106585.1"/>
    <property type="molecule type" value="Genomic_DNA"/>
</dbReference>
<accession>A0ABN8NEK3</accession>
<evidence type="ECO:0000313" key="3">
    <source>
        <dbReference type="Proteomes" id="UP001159405"/>
    </source>
</evidence>
<feature type="transmembrane region" description="Helical" evidence="1">
    <location>
        <begin position="108"/>
        <end position="127"/>
    </location>
</feature>
<evidence type="ECO:0000256" key="1">
    <source>
        <dbReference type="SAM" id="Phobius"/>
    </source>
</evidence>
<proteinExistence type="predicted"/>
<keyword evidence="1" id="KW-0472">Membrane</keyword>
<evidence type="ECO:0000313" key="2">
    <source>
        <dbReference type="EMBL" id="CAH3106585.1"/>
    </source>
</evidence>
<keyword evidence="1" id="KW-0812">Transmembrane</keyword>
<gene>
    <name evidence="2" type="ORF">PLOB_00014873</name>
</gene>
<organism evidence="2 3">
    <name type="scientific">Porites lobata</name>
    <dbReference type="NCBI Taxonomy" id="104759"/>
    <lineage>
        <taxon>Eukaryota</taxon>
        <taxon>Metazoa</taxon>
        <taxon>Cnidaria</taxon>
        <taxon>Anthozoa</taxon>
        <taxon>Hexacorallia</taxon>
        <taxon>Scleractinia</taxon>
        <taxon>Fungiina</taxon>
        <taxon>Poritidae</taxon>
        <taxon>Porites</taxon>
    </lineage>
</organism>
<reference evidence="2 3" key="1">
    <citation type="submission" date="2022-05" db="EMBL/GenBank/DDBJ databases">
        <authorList>
            <consortium name="Genoscope - CEA"/>
            <person name="William W."/>
        </authorList>
    </citation>
    <scope>NUCLEOTIDE SEQUENCE [LARGE SCALE GENOMIC DNA]</scope>
</reference>
<dbReference type="Proteomes" id="UP001159405">
    <property type="component" value="Unassembled WGS sequence"/>
</dbReference>
<sequence length="133" mass="14966">GSFLLLNYSALCLMGFKSRNSFPATNLTFGNWGSSCLFGCLSETRIISSETQNVHLRQPSNSNSRELKQQRQQRFYEQNNSAARASHFLHISLTYTTRLRCKAFRLGGLNRIILLFVALAILNVSVVEGNFSV</sequence>
<comment type="caution">
    <text evidence="2">The sequence shown here is derived from an EMBL/GenBank/DDBJ whole genome shotgun (WGS) entry which is preliminary data.</text>
</comment>